<comment type="caution">
    <text evidence="1">The sequence shown here is derived from an EMBL/GenBank/DDBJ whole genome shotgun (WGS) entry which is preliminary data.</text>
</comment>
<dbReference type="InterPro" id="IPR023214">
    <property type="entry name" value="HAD_sf"/>
</dbReference>
<name>A0A2A9PMX3_OPHUN</name>
<sequence length="276" mass="31764">MKTFHLFRLEVQTAGFGFALSPRTDTTLRPPSSSLGSRIAMATVNGASAPKPVLFFDIDNCLYPTSTKVHDLMRELIDQYFVKHLDLSSAEATRLHREYYTNYGLAIEGLMRHHQIDPLEYNAKVDDALPLEKIIKPDPQLRKLLEDIDKTKVKTWLFTNAYVNHAKRVVRILGIEDLFDGLTYCDYAKQPIICKPRREMYEQAMRDAGVERTADCFFVDDSYPNCSKAQEFGWKAVHLVEDDLPVPETPASQYQIRHLSELRTVFPQFFKLTSPR</sequence>
<reference evidence="1 2" key="2">
    <citation type="journal article" date="2017" name="Sci. Rep.">
        <title>Ant-infecting Ophiocordyceps genomes reveal a high diversity of potential behavioral manipulation genes and a possible major role for enterotoxins.</title>
        <authorList>
            <person name="de Bekker C."/>
            <person name="Ohm R.A."/>
            <person name="Evans H.C."/>
            <person name="Brachmann A."/>
            <person name="Hughes D.P."/>
        </authorList>
    </citation>
    <scope>NUCLEOTIDE SEQUENCE [LARGE SCALE GENOMIC DNA]</scope>
    <source>
        <strain evidence="1 2">SC16a</strain>
    </source>
</reference>
<evidence type="ECO:0008006" key="3">
    <source>
        <dbReference type="Google" id="ProtNLM"/>
    </source>
</evidence>
<dbReference type="InterPro" id="IPR006439">
    <property type="entry name" value="HAD-SF_hydro_IA"/>
</dbReference>
<gene>
    <name evidence="1" type="ORF">XA68_12994</name>
</gene>
<dbReference type="NCBIfam" id="TIGR01509">
    <property type="entry name" value="HAD-SF-IA-v3"/>
    <property type="match status" value="1"/>
</dbReference>
<dbReference type="AlphaFoldDB" id="A0A2A9PMX3"/>
<keyword evidence="2" id="KW-1185">Reference proteome</keyword>
<protein>
    <recommendedName>
        <fullName evidence="3">Pyrimidine 5'-nucleotidase</fullName>
    </recommendedName>
</protein>
<dbReference type="STRING" id="268505.A0A2A9PMX3"/>
<dbReference type="FunFam" id="1.10.150.450:FF:000001">
    <property type="entry name" value="SDT1p Pyrimidine nucleotidase"/>
    <property type="match status" value="1"/>
</dbReference>
<dbReference type="InterPro" id="IPR010237">
    <property type="entry name" value="Pyr-5-nucltdase"/>
</dbReference>
<dbReference type="Pfam" id="PF00702">
    <property type="entry name" value="Hydrolase"/>
    <property type="match status" value="1"/>
</dbReference>
<dbReference type="Gene3D" id="3.40.50.1000">
    <property type="entry name" value="HAD superfamily/HAD-like"/>
    <property type="match status" value="1"/>
</dbReference>
<dbReference type="Proteomes" id="UP000037136">
    <property type="component" value="Unassembled WGS sequence"/>
</dbReference>
<dbReference type="Gene3D" id="1.10.150.450">
    <property type="match status" value="1"/>
</dbReference>
<dbReference type="GO" id="GO:0006206">
    <property type="term" value="P:pyrimidine nucleobase metabolic process"/>
    <property type="evidence" value="ECO:0007669"/>
    <property type="project" value="TreeGrafter"/>
</dbReference>
<evidence type="ECO:0000313" key="2">
    <source>
        <dbReference type="Proteomes" id="UP000037136"/>
    </source>
</evidence>
<proteinExistence type="predicted"/>
<dbReference type="PANTHER" id="PTHR47438:SF1">
    <property type="entry name" value="PHOSPHATE METABOLISM PROTEIN 8-RELATED"/>
    <property type="match status" value="1"/>
</dbReference>
<dbReference type="SUPFAM" id="SSF56784">
    <property type="entry name" value="HAD-like"/>
    <property type="match status" value="1"/>
</dbReference>
<dbReference type="InterPro" id="IPR036412">
    <property type="entry name" value="HAD-like_sf"/>
</dbReference>
<dbReference type="OrthoDB" id="1065058at2759"/>
<reference evidence="1 2" key="1">
    <citation type="journal article" date="2015" name="BMC Genomics">
        <title>Gene expression during zombie ant biting behavior reflects the complexity underlying fungal parasitic behavioral manipulation.</title>
        <authorList>
            <person name="de Bekker C."/>
            <person name="Ohm R.A."/>
            <person name="Loreto R.G."/>
            <person name="Sebastian A."/>
            <person name="Albert I."/>
            <person name="Merrow M."/>
            <person name="Brachmann A."/>
            <person name="Hughes D.P."/>
        </authorList>
    </citation>
    <scope>NUCLEOTIDE SEQUENCE [LARGE SCALE GENOMIC DNA]</scope>
    <source>
        <strain evidence="1 2">SC16a</strain>
    </source>
</reference>
<dbReference type="GO" id="GO:0009166">
    <property type="term" value="P:nucleotide catabolic process"/>
    <property type="evidence" value="ECO:0007669"/>
    <property type="project" value="TreeGrafter"/>
</dbReference>
<dbReference type="NCBIfam" id="TIGR01993">
    <property type="entry name" value="Pyr-5-nucltdase"/>
    <property type="match status" value="1"/>
</dbReference>
<dbReference type="SFLD" id="SFLDS00003">
    <property type="entry name" value="Haloacid_Dehalogenase"/>
    <property type="match status" value="1"/>
</dbReference>
<dbReference type="InterPro" id="IPR052791">
    <property type="entry name" value="SSM1_domain"/>
</dbReference>
<evidence type="ECO:0000313" key="1">
    <source>
        <dbReference type="EMBL" id="PFH62574.1"/>
    </source>
</evidence>
<dbReference type="PANTHER" id="PTHR47438">
    <property type="entry name" value="PHOSPHATE METABOLISM PROTEIN 8-RELATED"/>
    <property type="match status" value="1"/>
</dbReference>
<dbReference type="EMBL" id="LAZP02000024">
    <property type="protein sequence ID" value="PFH62574.1"/>
    <property type="molecule type" value="Genomic_DNA"/>
</dbReference>
<accession>A0A2A9PMX3</accession>
<dbReference type="SFLD" id="SFLDG01129">
    <property type="entry name" value="C1.5:_HAD__Beta-PGM__Phosphata"/>
    <property type="match status" value="1"/>
</dbReference>
<dbReference type="SFLD" id="SFLDG01132">
    <property type="entry name" value="C1.5.3:_5'-Nucleotidase_Like"/>
    <property type="match status" value="1"/>
</dbReference>
<dbReference type="GO" id="GO:0008252">
    <property type="term" value="F:nucleotidase activity"/>
    <property type="evidence" value="ECO:0007669"/>
    <property type="project" value="TreeGrafter"/>
</dbReference>
<organism evidence="1 2">
    <name type="scientific">Ophiocordyceps unilateralis</name>
    <name type="common">Zombie-ant fungus</name>
    <name type="synonym">Torrubia unilateralis</name>
    <dbReference type="NCBI Taxonomy" id="268505"/>
    <lineage>
        <taxon>Eukaryota</taxon>
        <taxon>Fungi</taxon>
        <taxon>Dikarya</taxon>
        <taxon>Ascomycota</taxon>
        <taxon>Pezizomycotina</taxon>
        <taxon>Sordariomycetes</taxon>
        <taxon>Hypocreomycetidae</taxon>
        <taxon>Hypocreales</taxon>
        <taxon>Ophiocordycipitaceae</taxon>
        <taxon>Ophiocordyceps</taxon>
    </lineage>
</organism>